<dbReference type="Proteomes" id="UP000236721">
    <property type="component" value="Unassembled WGS sequence"/>
</dbReference>
<dbReference type="Pfam" id="PF13401">
    <property type="entry name" value="AAA_22"/>
    <property type="match status" value="1"/>
</dbReference>
<feature type="domain" description="ORC1/DEAH AAA+ ATPase" evidence="1">
    <location>
        <begin position="125"/>
        <end position="269"/>
    </location>
</feature>
<reference evidence="3" key="1">
    <citation type="submission" date="2016-10" db="EMBL/GenBank/DDBJ databases">
        <authorList>
            <person name="Varghese N."/>
            <person name="Submissions S."/>
        </authorList>
    </citation>
    <scope>NUCLEOTIDE SEQUENCE [LARGE SCALE GENOMIC DNA]</scope>
    <source>
        <strain evidence="3">CGMCC 1.7062</strain>
    </source>
</reference>
<protein>
    <submittedName>
        <fullName evidence="2">AAA domain-containing protein</fullName>
    </submittedName>
</protein>
<dbReference type="Gene3D" id="3.40.50.300">
    <property type="entry name" value="P-loop containing nucleotide triphosphate hydrolases"/>
    <property type="match status" value="1"/>
</dbReference>
<gene>
    <name evidence="2" type="ORF">SAMN04488244_102279</name>
</gene>
<evidence type="ECO:0000259" key="1">
    <source>
        <dbReference type="Pfam" id="PF13401"/>
    </source>
</evidence>
<dbReference type="InterPro" id="IPR027417">
    <property type="entry name" value="P-loop_NTPase"/>
</dbReference>
<dbReference type="InterPro" id="IPR049945">
    <property type="entry name" value="AAA_22"/>
</dbReference>
<organism evidence="2 3">
    <name type="scientific">Vibrio hangzhouensis</name>
    <dbReference type="NCBI Taxonomy" id="462991"/>
    <lineage>
        <taxon>Bacteria</taxon>
        <taxon>Pseudomonadati</taxon>
        <taxon>Pseudomonadota</taxon>
        <taxon>Gammaproteobacteria</taxon>
        <taxon>Vibrionales</taxon>
        <taxon>Vibrionaceae</taxon>
        <taxon>Vibrio</taxon>
    </lineage>
</organism>
<dbReference type="AlphaFoldDB" id="A0A1H5TKP4"/>
<dbReference type="RefSeq" id="WP_103878881.1">
    <property type="nucleotide sequence ID" value="NZ_FNVG01000002.1"/>
</dbReference>
<evidence type="ECO:0000313" key="2">
    <source>
        <dbReference type="EMBL" id="SEF62758.1"/>
    </source>
</evidence>
<proteinExistence type="predicted"/>
<accession>A0A1H5TKP4</accession>
<name>A0A1H5TKP4_9VIBR</name>
<dbReference type="EMBL" id="FNVG01000002">
    <property type="protein sequence ID" value="SEF62758.1"/>
    <property type="molecule type" value="Genomic_DNA"/>
</dbReference>
<dbReference type="SUPFAM" id="SSF52540">
    <property type="entry name" value="P-loop containing nucleoside triphosphate hydrolases"/>
    <property type="match status" value="1"/>
</dbReference>
<dbReference type="GO" id="GO:0016887">
    <property type="term" value="F:ATP hydrolysis activity"/>
    <property type="evidence" value="ECO:0007669"/>
    <property type="project" value="InterPro"/>
</dbReference>
<sequence>MIKIHHAEYADPEIEDYRDQPLINALPLLNSPQDTAKALNRYPKVRDSEKTLPGYIRRHAMMRILDEFLYPTKAHMQLEQMISGMIRRGCLGRNIASSEYQRNLLDIDNIDFLAASRNAGSAALTTSIIGCSGTGKTTAVQAILDSYKHQAIYHPDYQHTQLVWLKIDCPHDGSAKSLCIHFFRSVDDAIGTDYEERYVKTRSSAESMLGDIARVCALHSIGILVIDEIQHLSAARSGGATKLLNFFVTLTNVIKVPVLFIGTPKALDLFSPTMRSARRASQFGSLNWNRFEHLAKNGKESEWDRFIKRLWKLQWFHTPTPLTNPMKSLFWELTQGVAHVAVSLFYLCQARAVVAGEESITFKLVNDVFNEELSIIHPMIKALQSGRKEEIVKYADLDLPANAIRIIGQADESVLSEPEVIDEAAQGMLSELTKMLILMGLGEDIAPLTARQAIDEKPEEDLFGLVAHIKSLEDKPDLPSKLSTKKVKKLEPIFVNNDLRLLRGDKPMSTYSHLKSEGMILDITPYL</sequence>
<evidence type="ECO:0000313" key="3">
    <source>
        <dbReference type="Proteomes" id="UP000236721"/>
    </source>
</evidence>
<keyword evidence="3" id="KW-1185">Reference proteome</keyword>
<dbReference type="OrthoDB" id="5593847at2"/>